<sequence>MIDTLEALAGLLRQGGAERIYAKKLAPNDNSKNQIYLGGDFSALNVIPHGAVETDETDTAGCVRDRAKASVRFWWMDENGRYEAPNAQLILYPKYPEVRMSGFLKGCRNAPGDVMRVRDEGRVLFLGITRDGRVLGCAVPAGSPLANAIYASADLEPAGVFLEIPAVPEAGSTRQRLLETLTAIYAKHWIASQKLGADGIARPYVARNGGGYTLEAELGITPNGYSEPDYLGWEIKQYGVTDFDRYRPTSPVTLLTPEPTGGFYREKGVEAFLRRFGYADKSGKAGRLNFGGIYSSARGCHPDTGLQLRLTGYDFESGKITDLTGGIALLDQYGETAALWQYTGIIEHWNRKHAQAAYVPSLFRTPPPEYRYGPRIQLCEQTDLILFLKALAVGTVYYDPAIKLETDVAGNFRIKRRSQFRIRHDQLGQMYHATEMVELSI</sequence>
<accession>A0A822V3R5</accession>
<dbReference type="Proteomes" id="UP000192074">
    <property type="component" value="Unassembled WGS sequence"/>
</dbReference>
<dbReference type="Gene3D" id="3.40.210.20">
    <property type="entry name" value="MvaI/BcnI restriction endonuclease, catalytic domain"/>
    <property type="match status" value="1"/>
</dbReference>
<dbReference type="Pfam" id="PF15515">
    <property type="entry name" value="MvaI_BcnI"/>
    <property type="match status" value="1"/>
</dbReference>
<feature type="domain" description="MvaI/BcnI restriction endonuclease" evidence="1">
    <location>
        <begin position="179"/>
        <end position="431"/>
    </location>
</feature>
<dbReference type="AlphaFoldDB" id="A0A822V3R5"/>
<organism evidence="2 3">
    <name type="scientific">Agrobacterium tumefaciens str. B6</name>
    <dbReference type="NCBI Taxonomy" id="1183423"/>
    <lineage>
        <taxon>Bacteria</taxon>
        <taxon>Pseudomonadati</taxon>
        <taxon>Pseudomonadota</taxon>
        <taxon>Alphaproteobacteria</taxon>
        <taxon>Hyphomicrobiales</taxon>
        <taxon>Rhizobiaceae</taxon>
        <taxon>Rhizobium/Agrobacterium group</taxon>
        <taxon>Agrobacterium</taxon>
        <taxon>Agrobacterium tumefaciens complex</taxon>
    </lineage>
</organism>
<reference evidence="2 3" key="1">
    <citation type="submission" date="2016-01" db="EMBL/GenBank/DDBJ databases">
        <authorList>
            <person name="Regsiter A."/>
            <person name="william w."/>
        </authorList>
    </citation>
    <scope>NUCLEOTIDE SEQUENCE [LARGE SCALE GENOMIC DNA]</scope>
    <source>
        <strain evidence="2 3">B6</strain>
    </source>
</reference>
<comment type="caution">
    <text evidence="2">The sequence shown here is derived from an EMBL/GenBank/DDBJ whole genome shotgun (WGS) entry which is preliminary data.</text>
</comment>
<evidence type="ECO:0000313" key="3">
    <source>
        <dbReference type="Proteomes" id="UP000192074"/>
    </source>
</evidence>
<dbReference type="InterPro" id="IPR029127">
    <property type="entry name" value="MvaI_BcnI"/>
</dbReference>
<proteinExistence type="predicted"/>
<gene>
    <name evidence="2" type="ORF">AGR4A_Lc10042</name>
</gene>
<dbReference type="EMBL" id="FCNL01000027">
    <property type="protein sequence ID" value="CVI20297.1"/>
    <property type="molecule type" value="Genomic_DNA"/>
</dbReference>
<evidence type="ECO:0000259" key="1">
    <source>
        <dbReference type="Pfam" id="PF15515"/>
    </source>
</evidence>
<protein>
    <recommendedName>
        <fullName evidence="1">MvaI/BcnI restriction endonuclease domain-containing protein</fullName>
    </recommendedName>
</protein>
<evidence type="ECO:0000313" key="2">
    <source>
        <dbReference type="EMBL" id="CVI20297.1"/>
    </source>
</evidence>
<name>A0A822V3R5_AGRTU</name>
<dbReference type="InterPro" id="IPR043004">
    <property type="entry name" value="MvaI_BcnI_cat"/>
</dbReference>